<feature type="transmembrane region" description="Helical" evidence="2">
    <location>
        <begin position="339"/>
        <end position="363"/>
    </location>
</feature>
<keyword evidence="2" id="KW-0812">Transmembrane</keyword>
<reference evidence="3 4" key="1">
    <citation type="submission" date="2016-07" db="EMBL/GenBank/DDBJ databases">
        <authorList>
            <consortium name="Pathogen Informatics"/>
        </authorList>
    </citation>
    <scope>NUCLEOTIDE SEQUENCE [LARGE SCALE GENOMIC DNA]</scope>
</reference>
<dbReference type="VEuPathDB" id="PlasmoDB:PVX_001610"/>
<proteinExistence type="predicted"/>
<dbReference type="Pfam" id="PF05795">
    <property type="entry name" value="Plasmodium_Vir"/>
    <property type="match status" value="1"/>
</dbReference>
<keyword evidence="2" id="KW-0472">Membrane</keyword>
<sequence length="406" mass="47051">MSEFSCDDKPTADMYIFYEHIDKYLKYGKFCINDNICDQYIDKCEFKGITPDEKADIHTNICKKFRYLIHNILKEVPEHNSPTEKADGEYLNYWLNREIHKNNANICPKDLLKHMITRDTKNTILRQSKNYIYYIEENEVNNMYNLFYIYKSYNDFKKIMDSDYYVPEETAMKYIENCVKKYKELKSKCSKETTHLSNALNIFKTKYKQTKLNKVKHSEWKFENLPSLDDTEDIQEKATEPSNMNISPAEITTEPSVSLGQPALTQSTSSATFAQPAAPMQLFAETVIVQSESGKSNPSDQIQSLQSGDNAVRSEENGSTGLKDEGDLSDYTRTIVGPAIGTIGLSSIFFIFYKFTSFGVLLFRGRRNNKKIGMNFDEQRNLFLDTSEYHYEYPSRESYNIAYNSA</sequence>
<evidence type="ECO:0000256" key="1">
    <source>
        <dbReference type="SAM" id="MobiDB-lite"/>
    </source>
</evidence>
<evidence type="ECO:0000313" key="4">
    <source>
        <dbReference type="Proteomes" id="UP000305196"/>
    </source>
</evidence>
<name>A0A1G4E7H2_PLAVI</name>
<gene>
    <name evidence="3" type="ORF">PVC01_000057900</name>
</gene>
<evidence type="ECO:0000256" key="2">
    <source>
        <dbReference type="SAM" id="Phobius"/>
    </source>
</evidence>
<keyword evidence="2" id="KW-1133">Transmembrane helix</keyword>
<feature type="compositionally biased region" description="Basic and acidic residues" evidence="1">
    <location>
        <begin position="312"/>
        <end position="326"/>
    </location>
</feature>
<dbReference type="VEuPathDB" id="PlasmoDB:PVP01_0009010"/>
<accession>A0A1G4E7H2</accession>
<dbReference type="VEuPathDB" id="PlasmoDB:PVW1_000005800"/>
<feature type="region of interest" description="Disordered" evidence="1">
    <location>
        <begin position="293"/>
        <end position="328"/>
    </location>
</feature>
<dbReference type="InterPro" id="IPR008780">
    <property type="entry name" value="Plasmodium_Vir"/>
</dbReference>
<organism evidence="3 4">
    <name type="scientific">Plasmodium vivax</name>
    <name type="common">malaria parasite P. vivax</name>
    <dbReference type="NCBI Taxonomy" id="5855"/>
    <lineage>
        <taxon>Eukaryota</taxon>
        <taxon>Sar</taxon>
        <taxon>Alveolata</taxon>
        <taxon>Apicomplexa</taxon>
        <taxon>Aconoidasida</taxon>
        <taxon>Haemosporida</taxon>
        <taxon>Plasmodiidae</taxon>
        <taxon>Plasmodium</taxon>
        <taxon>Plasmodium (Plasmodium)</taxon>
    </lineage>
</organism>
<dbReference type="Proteomes" id="UP000305196">
    <property type="component" value="Unassembled WGS sequence"/>
</dbReference>
<protein>
    <submittedName>
        <fullName evidence="3">VIR protein</fullName>
    </submittedName>
</protein>
<dbReference type="EMBL" id="FLYI01000128">
    <property type="protein sequence ID" value="SCA60255.1"/>
    <property type="molecule type" value="Genomic_DNA"/>
</dbReference>
<dbReference type="AlphaFoldDB" id="A0A1G4E7H2"/>
<evidence type="ECO:0000313" key="3">
    <source>
        <dbReference type="EMBL" id="SCA60255.1"/>
    </source>
</evidence>
<feature type="compositionally biased region" description="Polar residues" evidence="1">
    <location>
        <begin position="293"/>
        <end position="309"/>
    </location>
</feature>
<dbReference type="VEuPathDB" id="PlasmoDB:PVPAM_000020600"/>